<feature type="transmembrane region" description="Helical" evidence="1">
    <location>
        <begin position="50"/>
        <end position="65"/>
    </location>
</feature>
<feature type="transmembrane region" description="Helical" evidence="1">
    <location>
        <begin position="29"/>
        <end position="44"/>
    </location>
</feature>
<dbReference type="Proteomes" id="UP000243468">
    <property type="component" value="Unassembled WGS sequence"/>
</dbReference>
<reference evidence="3" key="1">
    <citation type="submission" date="2016-09" db="EMBL/GenBank/DDBJ databases">
        <authorList>
            <person name="Varghese N."/>
            <person name="Submissions S."/>
        </authorList>
    </citation>
    <scope>NUCLEOTIDE SEQUENCE [LARGE SCALE GENOMIC DNA]</scope>
    <source>
        <strain evidence="3">ANC 4667</strain>
    </source>
</reference>
<keyword evidence="1" id="KW-0472">Membrane</keyword>
<accession>A0A1G6H578</accession>
<evidence type="ECO:0000256" key="1">
    <source>
        <dbReference type="SAM" id="Phobius"/>
    </source>
</evidence>
<name>A0A1G6H578_9GAMM</name>
<evidence type="ECO:0008006" key="4">
    <source>
        <dbReference type="Google" id="ProtNLM"/>
    </source>
</evidence>
<proteinExistence type="predicted"/>
<dbReference type="RefSeq" id="WP_092818751.1">
    <property type="nucleotide sequence ID" value="NZ_BAABKJ010000005.1"/>
</dbReference>
<keyword evidence="1" id="KW-0812">Transmembrane</keyword>
<dbReference type="EMBL" id="FMYO01000001">
    <property type="protein sequence ID" value="SDB89422.1"/>
    <property type="molecule type" value="Genomic_DNA"/>
</dbReference>
<protein>
    <recommendedName>
        <fullName evidence="4">Amino acid transport protein</fullName>
    </recommendedName>
</protein>
<keyword evidence="3" id="KW-1185">Reference proteome</keyword>
<dbReference type="AlphaFoldDB" id="A0A1G6H578"/>
<dbReference type="STRING" id="1226327.SAMN05421732_101709"/>
<evidence type="ECO:0000313" key="2">
    <source>
        <dbReference type="EMBL" id="SDB89422.1"/>
    </source>
</evidence>
<keyword evidence="1" id="KW-1133">Transmembrane helix</keyword>
<feature type="transmembrane region" description="Helical" evidence="1">
    <location>
        <begin position="6"/>
        <end position="22"/>
    </location>
</feature>
<sequence length="67" mass="7429">MTTAQLLLGVLFSSIGLGYFLYGKKQKALVPWICGLVLMIFPYFIESTGLLTTIGILLSIAPYFIRL</sequence>
<gene>
    <name evidence="2" type="ORF">SAMN05421732_101709</name>
</gene>
<evidence type="ECO:0000313" key="3">
    <source>
        <dbReference type="Proteomes" id="UP000243468"/>
    </source>
</evidence>
<dbReference type="OrthoDB" id="9804360at2"/>
<organism evidence="2 3">
    <name type="scientific">Acinetobacter kookii</name>
    <dbReference type="NCBI Taxonomy" id="1226327"/>
    <lineage>
        <taxon>Bacteria</taxon>
        <taxon>Pseudomonadati</taxon>
        <taxon>Pseudomonadota</taxon>
        <taxon>Gammaproteobacteria</taxon>
        <taxon>Moraxellales</taxon>
        <taxon>Moraxellaceae</taxon>
        <taxon>Acinetobacter</taxon>
    </lineage>
</organism>